<dbReference type="CDD" id="cd04186">
    <property type="entry name" value="GT_2_like_c"/>
    <property type="match status" value="1"/>
</dbReference>
<dbReference type="PANTHER" id="PTHR43179">
    <property type="entry name" value="RHAMNOSYLTRANSFERASE WBBL"/>
    <property type="match status" value="1"/>
</dbReference>
<feature type="domain" description="Glycosyltransferase 2-like" evidence="6">
    <location>
        <begin position="5"/>
        <end position="109"/>
    </location>
</feature>
<dbReference type="EMBL" id="LQRA01000121">
    <property type="protein sequence ID" value="KZE70475.1"/>
    <property type="molecule type" value="Genomic_DNA"/>
</dbReference>
<keyword evidence="5" id="KW-0472">Membrane</keyword>
<proteinExistence type="inferred from homology"/>
<dbReference type="Pfam" id="PF00535">
    <property type="entry name" value="Glycos_transf_2"/>
    <property type="match status" value="1"/>
</dbReference>
<dbReference type="OrthoDB" id="9771846at2"/>
<keyword evidence="3" id="KW-0328">Glycosyltransferase</keyword>
<evidence type="ECO:0000256" key="5">
    <source>
        <dbReference type="SAM" id="Phobius"/>
    </source>
</evidence>
<comment type="pathway">
    <text evidence="1">Cell wall biogenesis; cell wall polysaccharide biosynthesis.</text>
</comment>
<gene>
    <name evidence="7" type="ORF">AV654_06215</name>
</gene>
<evidence type="ECO:0000256" key="4">
    <source>
        <dbReference type="ARBA" id="ARBA00022679"/>
    </source>
</evidence>
<dbReference type="GO" id="GO:0016757">
    <property type="term" value="F:glycosyltransferase activity"/>
    <property type="evidence" value="ECO:0007669"/>
    <property type="project" value="UniProtKB-KW"/>
</dbReference>
<reference evidence="8" key="1">
    <citation type="submission" date="2016-01" db="EMBL/GenBank/DDBJ databases">
        <title>Draft genome of Chromobacterium sp. F49.</title>
        <authorList>
            <person name="Hong K.W."/>
        </authorList>
    </citation>
    <scope>NUCLEOTIDE SEQUENCE [LARGE SCALE GENOMIC DNA]</scope>
    <source>
        <strain evidence="8">M63</strain>
    </source>
</reference>
<organism evidence="7 8">
    <name type="scientific">Paenibacillus elgii</name>
    <dbReference type="NCBI Taxonomy" id="189691"/>
    <lineage>
        <taxon>Bacteria</taxon>
        <taxon>Bacillati</taxon>
        <taxon>Bacillota</taxon>
        <taxon>Bacilli</taxon>
        <taxon>Bacillales</taxon>
        <taxon>Paenibacillaceae</taxon>
        <taxon>Paenibacillus</taxon>
    </lineage>
</organism>
<evidence type="ECO:0000256" key="3">
    <source>
        <dbReference type="ARBA" id="ARBA00022676"/>
    </source>
</evidence>
<dbReference type="Gene3D" id="3.90.550.10">
    <property type="entry name" value="Spore Coat Polysaccharide Biosynthesis Protein SpsA, Chain A"/>
    <property type="match status" value="1"/>
</dbReference>
<comment type="similarity">
    <text evidence="2">Belongs to the glycosyltransferase 2 family.</text>
</comment>
<protein>
    <submittedName>
        <fullName evidence="7">Glycosyl transferase</fullName>
    </submittedName>
</protein>
<name>A0A165PEQ7_9BACL</name>
<sequence length="316" mass="36400">MKKVSVHIVTFNSEPYIRECLQAVLQQNYPIDRIIVIDNDSQDGTLNVVHEFESDRLTIVSNKVNAGFAGGHNQAIRMAAGDYYLVLNPDVTLHPDYVYYLVQRMEQDASLGSATGKLLFKHSPNEIDSTGLRFTKSRRAFDRGAGQDASMWDEEGDVIGVSGAAALYSSRMVRDVSIDGEFFDEDFFAYKEDVDVAWRSRLLGWKALYCPAAQAFHNRGWKKGARTKIPLRVRRFSYINRYKMIVKNDHLLYILKHLFPILFYELGSLAYFIVREPGVLGSWRNFFSTIQSTMHKRRVIQGKRKAKFENIYSYFE</sequence>
<dbReference type="PANTHER" id="PTHR43179:SF12">
    <property type="entry name" value="GALACTOFURANOSYLTRANSFERASE GLFT2"/>
    <property type="match status" value="1"/>
</dbReference>
<accession>A0A165PEQ7</accession>
<feature type="transmembrane region" description="Helical" evidence="5">
    <location>
        <begin position="251"/>
        <end position="274"/>
    </location>
</feature>
<dbReference type="Proteomes" id="UP000076563">
    <property type="component" value="Unassembled WGS sequence"/>
</dbReference>
<keyword evidence="4 7" id="KW-0808">Transferase</keyword>
<evidence type="ECO:0000256" key="1">
    <source>
        <dbReference type="ARBA" id="ARBA00004776"/>
    </source>
</evidence>
<comment type="caution">
    <text evidence="7">The sequence shown here is derived from an EMBL/GenBank/DDBJ whole genome shotgun (WGS) entry which is preliminary data.</text>
</comment>
<keyword evidence="5" id="KW-0812">Transmembrane</keyword>
<evidence type="ECO:0000313" key="8">
    <source>
        <dbReference type="Proteomes" id="UP000076563"/>
    </source>
</evidence>
<evidence type="ECO:0000256" key="2">
    <source>
        <dbReference type="ARBA" id="ARBA00006739"/>
    </source>
</evidence>
<evidence type="ECO:0000313" key="7">
    <source>
        <dbReference type="EMBL" id="KZE70475.1"/>
    </source>
</evidence>
<evidence type="ECO:0000259" key="6">
    <source>
        <dbReference type="Pfam" id="PF00535"/>
    </source>
</evidence>
<dbReference type="SUPFAM" id="SSF53448">
    <property type="entry name" value="Nucleotide-diphospho-sugar transferases"/>
    <property type="match status" value="1"/>
</dbReference>
<dbReference type="AlphaFoldDB" id="A0A165PEQ7"/>
<dbReference type="InterPro" id="IPR029044">
    <property type="entry name" value="Nucleotide-diphossugar_trans"/>
</dbReference>
<keyword evidence="5" id="KW-1133">Transmembrane helix</keyword>
<keyword evidence="8" id="KW-1185">Reference proteome</keyword>
<dbReference type="InterPro" id="IPR001173">
    <property type="entry name" value="Glyco_trans_2-like"/>
</dbReference>
<dbReference type="RefSeq" id="WP_063188427.1">
    <property type="nucleotide sequence ID" value="NZ_LQRA01000121.1"/>
</dbReference>